<name>A0A9P4PLS9_9PLEO</name>
<comment type="caution">
    <text evidence="3">The sequence shown here is derived from an EMBL/GenBank/DDBJ whole genome shotgun (WGS) entry which is preliminary data.</text>
</comment>
<protein>
    <submittedName>
        <fullName evidence="3">Uncharacterized protein</fullName>
    </submittedName>
</protein>
<evidence type="ECO:0000256" key="1">
    <source>
        <dbReference type="SAM" id="MobiDB-lite"/>
    </source>
</evidence>
<proteinExistence type="predicted"/>
<dbReference type="OrthoDB" id="4770059at2759"/>
<keyword evidence="2" id="KW-0472">Membrane</keyword>
<evidence type="ECO:0000313" key="4">
    <source>
        <dbReference type="Proteomes" id="UP000799764"/>
    </source>
</evidence>
<sequence>MATDNIGALTTAFVPPSACLYTGNIWQIHTTYTDGPRADRRFELFGAPLDASPNCYPKDYSPRKYYSPGVCPSGYTIATAQTNAIGSLTETTHICCPSAIPMNLQTQRIPNPNFPFLDTLRCESTYTAKGTFTLTSSEEGREPTPAVYMHPSKPGAINAYAVVVRFQATDFASKTLSSFSSTSSPSLSGTTSSSPAPSSTDISKDSGLSTGASVGIGVGAGAVGLAAIIGTVWFILRSRKKKQRNAYSDGLPACSDKQHPMNVYANEISGESALQELGTTAVAVSAQRPSELEGR</sequence>
<dbReference type="AlphaFoldDB" id="A0A9P4PLS9"/>
<evidence type="ECO:0000256" key="2">
    <source>
        <dbReference type="SAM" id="Phobius"/>
    </source>
</evidence>
<dbReference type="Proteomes" id="UP000799764">
    <property type="component" value="Unassembled WGS sequence"/>
</dbReference>
<evidence type="ECO:0000313" key="3">
    <source>
        <dbReference type="EMBL" id="KAF2447459.1"/>
    </source>
</evidence>
<feature type="region of interest" description="Disordered" evidence="1">
    <location>
        <begin position="177"/>
        <end position="205"/>
    </location>
</feature>
<keyword evidence="4" id="KW-1185">Reference proteome</keyword>
<dbReference type="EMBL" id="MU001496">
    <property type="protein sequence ID" value="KAF2447459.1"/>
    <property type="molecule type" value="Genomic_DNA"/>
</dbReference>
<feature type="transmembrane region" description="Helical" evidence="2">
    <location>
        <begin position="214"/>
        <end position="236"/>
    </location>
</feature>
<reference evidence="3" key="1">
    <citation type="journal article" date="2020" name="Stud. Mycol.">
        <title>101 Dothideomycetes genomes: a test case for predicting lifestyles and emergence of pathogens.</title>
        <authorList>
            <person name="Haridas S."/>
            <person name="Albert R."/>
            <person name="Binder M."/>
            <person name="Bloem J."/>
            <person name="Labutti K."/>
            <person name="Salamov A."/>
            <person name="Andreopoulos B."/>
            <person name="Baker S."/>
            <person name="Barry K."/>
            <person name="Bills G."/>
            <person name="Bluhm B."/>
            <person name="Cannon C."/>
            <person name="Castanera R."/>
            <person name="Culley D."/>
            <person name="Daum C."/>
            <person name="Ezra D."/>
            <person name="Gonzalez J."/>
            <person name="Henrissat B."/>
            <person name="Kuo A."/>
            <person name="Liang C."/>
            <person name="Lipzen A."/>
            <person name="Lutzoni F."/>
            <person name="Magnuson J."/>
            <person name="Mondo S."/>
            <person name="Nolan M."/>
            <person name="Ohm R."/>
            <person name="Pangilinan J."/>
            <person name="Park H.-J."/>
            <person name="Ramirez L."/>
            <person name="Alfaro M."/>
            <person name="Sun H."/>
            <person name="Tritt A."/>
            <person name="Yoshinaga Y."/>
            <person name="Zwiers L.-H."/>
            <person name="Turgeon B."/>
            <person name="Goodwin S."/>
            <person name="Spatafora J."/>
            <person name="Crous P."/>
            <person name="Grigoriev I."/>
        </authorList>
    </citation>
    <scope>NUCLEOTIDE SEQUENCE</scope>
    <source>
        <strain evidence="3">CBS 690.94</strain>
    </source>
</reference>
<accession>A0A9P4PLS9</accession>
<feature type="compositionally biased region" description="Low complexity" evidence="1">
    <location>
        <begin position="177"/>
        <end position="201"/>
    </location>
</feature>
<keyword evidence="2" id="KW-0812">Transmembrane</keyword>
<gene>
    <name evidence="3" type="ORF">P171DRAFT_518562</name>
</gene>
<keyword evidence="2" id="KW-1133">Transmembrane helix</keyword>
<organism evidence="3 4">
    <name type="scientific">Karstenula rhodostoma CBS 690.94</name>
    <dbReference type="NCBI Taxonomy" id="1392251"/>
    <lineage>
        <taxon>Eukaryota</taxon>
        <taxon>Fungi</taxon>
        <taxon>Dikarya</taxon>
        <taxon>Ascomycota</taxon>
        <taxon>Pezizomycotina</taxon>
        <taxon>Dothideomycetes</taxon>
        <taxon>Pleosporomycetidae</taxon>
        <taxon>Pleosporales</taxon>
        <taxon>Massarineae</taxon>
        <taxon>Didymosphaeriaceae</taxon>
        <taxon>Karstenula</taxon>
    </lineage>
</organism>